<dbReference type="InterPro" id="IPR040079">
    <property type="entry name" value="Glutathione_S-Trfase"/>
</dbReference>
<evidence type="ECO:0000259" key="4">
    <source>
        <dbReference type="PROSITE" id="PS50405"/>
    </source>
</evidence>
<evidence type="ECO:0000256" key="2">
    <source>
        <dbReference type="RuleBase" id="RU003494"/>
    </source>
</evidence>
<dbReference type="Gene3D" id="1.20.1050.10">
    <property type="match status" value="1"/>
</dbReference>
<dbReference type="RefSeq" id="XP_040732527.1">
    <property type="nucleotide sequence ID" value="XM_040876345.1"/>
</dbReference>
<dbReference type="SUPFAM" id="SSF52833">
    <property type="entry name" value="Thioredoxin-like"/>
    <property type="match status" value="1"/>
</dbReference>
<dbReference type="OrthoDB" id="422574at2759"/>
<dbReference type="PANTHER" id="PTHR44051:SF8">
    <property type="entry name" value="GLUTATHIONE S-TRANSFERASE GSTA"/>
    <property type="match status" value="1"/>
</dbReference>
<feature type="domain" description="GST C-terminal" evidence="4">
    <location>
        <begin position="196"/>
        <end position="323"/>
    </location>
</feature>
<feature type="domain" description="GST N-terminal" evidence="3">
    <location>
        <begin position="103"/>
        <end position="189"/>
    </location>
</feature>
<dbReference type="AlphaFoldDB" id="A0A364KWZ0"/>
<dbReference type="Gene3D" id="3.40.30.10">
    <property type="entry name" value="Glutaredoxin"/>
    <property type="match status" value="1"/>
</dbReference>
<evidence type="ECO:0000256" key="1">
    <source>
        <dbReference type="ARBA" id="ARBA00007409"/>
    </source>
</evidence>
<dbReference type="PANTHER" id="PTHR44051">
    <property type="entry name" value="GLUTATHIONE S-TRANSFERASE-RELATED"/>
    <property type="match status" value="1"/>
</dbReference>
<dbReference type="SFLD" id="SFLDG01151">
    <property type="entry name" value="Main.2:_Nu-like"/>
    <property type="match status" value="1"/>
</dbReference>
<reference evidence="5 6" key="1">
    <citation type="journal article" date="2017" name="Biotechnol. Biofuels">
        <title>Differential beta-glucosidase expression as a function of carbon source availability in Talaromyces amestolkiae: a genomic and proteomic approach.</title>
        <authorList>
            <person name="de Eugenio L.I."/>
            <person name="Mendez-Liter J.A."/>
            <person name="Nieto-Dominguez M."/>
            <person name="Alonso L."/>
            <person name="Gil-Munoz J."/>
            <person name="Barriuso J."/>
            <person name="Prieto A."/>
            <person name="Martinez M.J."/>
        </authorList>
    </citation>
    <scope>NUCLEOTIDE SEQUENCE [LARGE SCALE GENOMIC DNA]</scope>
    <source>
        <strain evidence="5 6">CIB</strain>
    </source>
</reference>
<dbReference type="SFLD" id="SFLDS00019">
    <property type="entry name" value="Glutathione_Transferase_(cytos"/>
    <property type="match status" value="1"/>
</dbReference>
<accession>A0A364KWZ0</accession>
<evidence type="ECO:0000313" key="5">
    <source>
        <dbReference type="EMBL" id="RAO68011.1"/>
    </source>
</evidence>
<comment type="similarity">
    <text evidence="1 2">Belongs to the GST superfamily.</text>
</comment>
<comment type="caution">
    <text evidence="5">The sequence shown here is derived from an EMBL/GenBank/DDBJ whole genome shotgun (WGS) entry which is preliminary data.</text>
</comment>
<dbReference type="EMBL" id="MIKG01000006">
    <property type="protein sequence ID" value="RAO68011.1"/>
    <property type="molecule type" value="Genomic_DNA"/>
</dbReference>
<keyword evidence="6" id="KW-1185">Reference proteome</keyword>
<proteinExistence type="inferred from homology"/>
<dbReference type="InterPro" id="IPR010987">
    <property type="entry name" value="Glutathione-S-Trfase_C-like"/>
</dbReference>
<dbReference type="PROSITE" id="PS50405">
    <property type="entry name" value="GST_CTER"/>
    <property type="match status" value="1"/>
</dbReference>
<evidence type="ECO:0000313" key="6">
    <source>
        <dbReference type="Proteomes" id="UP000249363"/>
    </source>
</evidence>
<sequence length="351" mass="40555">MFLWVDDKVGFATPVLGSWNPFFPIHAEESNIYQEFYGWPQVAETARKAIASMMHSSELGNDLQVQQFCYGQLISLAHVADFKSMVSFAFVDFIVPTVYSSSPIMITLYCEGTPNPLKISIALEELGLEYKVRKINLFNHEQKEQWFLDINPNGRIPAIVDTDENGRELNIWESGAILQYLVDRYDKDHKISYPQGSKEYWQMTSWLFWQVSGLGPMQGQANHFKMSAFGDYPYALNRYVNETRRLYRIMDKALANNPSGYLVGDHLSIADIAIWPWTTAYKYSGLSQIDEFPHVKDWMYRLLARPGFEKGRNVPSPHLYLQLNELSDEELTKLGKERSGWIQEAMKRDAE</sequence>
<dbReference type="InterPro" id="IPR036249">
    <property type="entry name" value="Thioredoxin-like_sf"/>
</dbReference>
<evidence type="ECO:0000259" key="3">
    <source>
        <dbReference type="PROSITE" id="PS50404"/>
    </source>
</evidence>
<dbReference type="GeneID" id="63793239"/>
<dbReference type="InterPro" id="IPR004046">
    <property type="entry name" value="GST_C"/>
</dbReference>
<dbReference type="InterPro" id="IPR036282">
    <property type="entry name" value="Glutathione-S-Trfase_C_sf"/>
</dbReference>
<dbReference type="InterPro" id="IPR004045">
    <property type="entry name" value="Glutathione_S-Trfase_N"/>
</dbReference>
<dbReference type="SFLD" id="SFLDG00358">
    <property type="entry name" value="Main_(cytGST)"/>
    <property type="match status" value="1"/>
</dbReference>
<dbReference type="CDD" id="cd03048">
    <property type="entry name" value="GST_N_Ure2p_like"/>
    <property type="match status" value="1"/>
</dbReference>
<dbReference type="Pfam" id="PF02798">
    <property type="entry name" value="GST_N"/>
    <property type="match status" value="1"/>
</dbReference>
<name>A0A364KWZ0_TALAM</name>
<dbReference type="SUPFAM" id="SSF47616">
    <property type="entry name" value="GST C-terminal domain-like"/>
    <property type="match status" value="1"/>
</dbReference>
<evidence type="ECO:0008006" key="7">
    <source>
        <dbReference type="Google" id="ProtNLM"/>
    </source>
</evidence>
<protein>
    <recommendedName>
        <fullName evidence="7">Glutathione S-transferase</fullName>
    </recommendedName>
</protein>
<organism evidence="5 6">
    <name type="scientific">Talaromyces amestolkiae</name>
    <dbReference type="NCBI Taxonomy" id="1196081"/>
    <lineage>
        <taxon>Eukaryota</taxon>
        <taxon>Fungi</taxon>
        <taxon>Dikarya</taxon>
        <taxon>Ascomycota</taxon>
        <taxon>Pezizomycotina</taxon>
        <taxon>Eurotiomycetes</taxon>
        <taxon>Eurotiomycetidae</taxon>
        <taxon>Eurotiales</taxon>
        <taxon>Trichocomaceae</taxon>
        <taxon>Talaromyces</taxon>
        <taxon>Talaromyces sect. Talaromyces</taxon>
    </lineage>
</organism>
<dbReference type="STRING" id="1196081.A0A364KWZ0"/>
<dbReference type="PROSITE" id="PS50404">
    <property type="entry name" value="GST_NTER"/>
    <property type="match status" value="1"/>
</dbReference>
<dbReference type="Pfam" id="PF00043">
    <property type="entry name" value="GST_C"/>
    <property type="match status" value="1"/>
</dbReference>
<dbReference type="Proteomes" id="UP000249363">
    <property type="component" value="Unassembled WGS sequence"/>
</dbReference>
<gene>
    <name evidence="5" type="ORF">BHQ10_004023</name>
</gene>